<evidence type="ECO:0000256" key="9">
    <source>
        <dbReference type="SAM" id="Phobius"/>
    </source>
</evidence>
<dbReference type="InParanoid" id="A0A7M7NIE4"/>
<dbReference type="RefSeq" id="XP_030836198.1">
    <property type="nucleotide sequence ID" value="XM_030980338.1"/>
</dbReference>
<evidence type="ECO:0000256" key="4">
    <source>
        <dbReference type="ARBA" id="ARBA00022771"/>
    </source>
</evidence>
<dbReference type="PANTHER" id="PTHR12360:SF1">
    <property type="entry name" value="NF-X1-TYPE ZINC FINGER PROTEIN NFXL1"/>
    <property type="match status" value="1"/>
</dbReference>
<accession>A0A7M7NIE4</accession>
<evidence type="ECO:0000256" key="3">
    <source>
        <dbReference type="ARBA" id="ARBA00022737"/>
    </source>
</evidence>
<feature type="compositionally biased region" description="Basic and acidic residues" evidence="8">
    <location>
        <begin position="55"/>
        <end position="65"/>
    </location>
</feature>
<keyword evidence="13" id="KW-1185">Reference proteome</keyword>
<feature type="compositionally biased region" description="Basic residues" evidence="8">
    <location>
        <begin position="8"/>
        <end position="18"/>
    </location>
</feature>
<evidence type="ECO:0000259" key="11">
    <source>
        <dbReference type="PROSITE" id="PS50089"/>
    </source>
</evidence>
<evidence type="ECO:0000256" key="5">
    <source>
        <dbReference type="ARBA" id="ARBA00022833"/>
    </source>
</evidence>
<dbReference type="GO" id="GO:0008270">
    <property type="term" value="F:zinc ion binding"/>
    <property type="evidence" value="ECO:0007669"/>
    <property type="project" value="UniProtKB-KW"/>
</dbReference>
<reference evidence="13" key="1">
    <citation type="submission" date="2015-02" db="EMBL/GenBank/DDBJ databases">
        <title>Genome sequencing for Strongylocentrotus purpuratus.</title>
        <authorList>
            <person name="Murali S."/>
            <person name="Liu Y."/>
            <person name="Vee V."/>
            <person name="English A."/>
            <person name="Wang M."/>
            <person name="Skinner E."/>
            <person name="Han Y."/>
            <person name="Muzny D.M."/>
            <person name="Worley K.C."/>
            <person name="Gibbs R.A."/>
        </authorList>
    </citation>
    <scope>NUCLEOTIDE SEQUENCE</scope>
</reference>
<sequence>MAFSAKPNHGRGRGRGRGVARETNDVDIFGQQKTSRESQAVKAWGNPVLTGGNKVNERQPKKKETIPQPAQFIPPPAKAQQPSSHPKPSIQSPQPALSPTEQFEDDSSSDEEIDDGIVNNILQAYGGKLGSQGDGVLTESRQNLEEACQSGANDCSVCLSKIRRVDPVWTCDSCFTSLHLQCIQKWAKEGILQASLQKDDDDTSPAENLWSCPNCRTEYPLSKCPRQYTCFCKKVVDPPPHPWLAPHSCGDTCNRSLRPECGHKCLLLCHPGACPPCPQTVKAKCHCGSQAAQLRRCSSRTWSCGKTCPKVLLCGQHTCTQPCHRGDCPTCPHTSQQQCLCKKKTTLRECASPTWECGEACGRPLPCGNHVCERTCHKGGCGECPRMGLRKCPCGKTALQLKCTEDIPPCGDTCDKQLPCGIHRCTRRCHTGSCESCLQMSKKKCRCGAREKTLPCQEEYKCDHRCTNIKNCKKHQCKRRCCSGECPPCEQQCNKYLPCGNHKCPSLCHPGRCFPCPLMKDLKCFCGHTKMSVRCGREKTIKPPKCKQPCKIPPDCHHPVREKHTCHFNKCPPCKKQCNNTLSCGHTCPKKCHDAVARKNVENKGPRAPWQPAPKTVINIVNEPCPPCQYPIPTRCLGNHEISDLPCSRAAPFSCKRSCGRVLACTNHRCQFECHEVKGDGEDKSKAGTNCEECEEGCSKERPEGCKHQCRLPCHSGPCPPCKKTNKMRCHCKSMALYVECNAWITSDDAGREELASCKGPCPRLLACSHLCSRSCHSGTCSDPKECTYKVARRCPCKRRKREFFCHEAQAGKAKVDCDDVCKQQKNKKLQQEEEKARKAEEEQLEKEKRDLEEYDRLTNKKKKQRKRREIVEEETFMEKHGKLLLIGSGLTVVIAFMVYLILLQ</sequence>
<feature type="domain" description="PHD-type" evidence="10">
    <location>
        <begin position="152"/>
        <end position="218"/>
    </location>
</feature>
<feature type="domain" description="RING-type" evidence="11">
    <location>
        <begin position="155"/>
        <end position="216"/>
    </location>
</feature>
<dbReference type="Proteomes" id="UP000007110">
    <property type="component" value="Unassembled WGS sequence"/>
</dbReference>
<dbReference type="GO" id="GO:0005634">
    <property type="term" value="C:nucleus"/>
    <property type="evidence" value="ECO:0000318"/>
    <property type="project" value="GO_Central"/>
</dbReference>
<proteinExistence type="inferred from homology"/>
<dbReference type="AlphaFoldDB" id="A0A7M7NIE4"/>
<evidence type="ECO:0008006" key="14">
    <source>
        <dbReference type="Google" id="ProtNLM"/>
    </source>
</evidence>
<dbReference type="KEGG" id="spu:581152"/>
<feature type="transmembrane region" description="Helical" evidence="9">
    <location>
        <begin position="884"/>
        <end position="904"/>
    </location>
</feature>
<name>A0A7M7NIE4_STRPU</name>
<reference evidence="12" key="2">
    <citation type="submission" date="2021-01" db="UniProtKB">
        <authorList>
            <consortium name="EnsemblMetazoa"/>
        </authorList>
    </citation>
    <scope>IDENTIFICATION</scope>
</reference>
<dbReference type="SMART" id="SM00438">
    <property type="entry name" value="ZnF_NFX"/>
    <property type="match status" value="11"/>
</dbReference>
<keyword evidence="7" id="KW-0175">Coiled coil</keyword>
<dbReference type="OrthoDB" id="536399at2759"/>
<keyword evidence="9" id="KW-0812">Transmembrane</keyword>
<dbReference type="GeneID" id="581152"/>
<dbReference type="Pfam" id="PF01422">
    <property type="entry name" value="zf-NF-X1"/>
    <property type="match status" value="10"/>
</dbReference>
<dbReference type="PROSITE" id="PS50016">
    <property type="entry name" value="ZF_PHD_2"/>
    <property type="match status" value="1"/>
</dbReference>
<evidence type="ECO:0000256" key="2">
    <source>
        <dbReference type="ARBA" id="ARBA00022723"/>
    </source>
</evidence>
<evidence type="ECO:0000256" key="7">
    <source>
        <dbReference type="SAM" id="Coils"/>
    </source>
</evidence>
<dbReference type="InterPro" id="IPR000967">
    <property type="entry name" value="Znf_NFX1"/>
</dbReference>
<evidence type="ECO:0000313" key="12">
    <source>
        <dbReference type="EnsemblMetazoa" id="XP_030836198"/>
    </source>
</evidence>
<feature type="region of interest" description="Disordered" evidence="8">
    <location>
        <begin position="1"/>
        <end position="112"/>
    </location>
</feature>
<evidence type="ECO:0000313" key="13">
    <source>
        <dbReference type="Proteomes" id="UP000007110"/>
    </source>
</evidence>
<dbReference type="GO" id="GO:0000977">
    <property type="term" value="F:RNA polymerase II transcription regulatory region sequence-specific DNA binding"/>
    <property type="evidence" value="ECO:0000318"/>
    <property type="project" value="GO_Central"/>
</dbReference>
<keyword evidence="2" id="KW-0479">Metal-binding</keyword>
<organism evidence="12 13">
    <name type="scientific">Strongylocentrotus purpuratus</name>
    <name type="common">Purple sea urchin</name>
    <dbReference type="NCBI Taxonomy" id="7668"/>
    <lineage>
        <taxon>Eukaryota</taxon>
        <taxon>Metazoa</taxon>
        <taxon>Echinodermata</taxon>
        <taxon>Eleutherozoa</taxon>
        <taxon>Echinozoa</taxon>
        <taxon>Echinoidea</taxon>
        <taxon>Euechinoidea</taxon>
        <taxon>Echinacea</taxon>
        <taxon>Camarodonta</taxon>
        <taxon>Echinidea</taxon>
        <taxon>Strongylocentrotidae</taxon>
        <taxon>Strongylocentrotus</taxon>
    </lineage>
</organism>
<dbReference type="InterPro" id="IPR019787">
    <property type="entry name" value="Znf_PHD-finger"/>
</dbReference>
<dbReference type="PROSITE" id="PS50089">
    <property type="entry name" value="ZF_RING_2"/>
    <property type="match status" value="1"/>
</dbReference>
<keyword evidence="5" id="KW-0862">Zinc</keyword>
<dbReference type="CTD" id="152518"/>
<dbReference type="InterPro" id="IPR034078">
    <property type="entry name" value="NFX1_fam"/>
</dbReference>
<dbReference type="PANTHER" id="PTHR12360">
    <property type="entry name" value="NUCLEAR TRANSCRIPTION FACTOR, X-BOX BINDING 1 NFX1"/>
    <property type="match status" value="1"/>
</dbReference>
<feature type="coiled-coil region" evidence="7">
    <location>
        <begin position="822"/>
        <end position="875"/>
    </location>
</feature>
<dbReference type="OMA" id="KCQSVCH"/>
<feature type="compositionally biased region" description="Polar residues" evidence="8">
    <location>
        <begin position="83"/>
        <end position="101"/>
    </location>
</feature>
<keyword evidence="4 6" id="KW-0863">Zinc-finger</keyword>
<evidence type="ECO:0000256" key="8">
    <source>
        <dbReference type="SAM" id="MobiDB-lite"/>
    </source>
</evidence>
<comment type="similarity">
    <text evidence="1">Belongs to the NFX1 family.</text>
</comment>
<dbReference type="FunCoup" id="A0A7M7NIE4">
    <property type="interactions" value="1583"/>
</dbReference>
<evidence type="ECO:0000256" key="6">
    <source>
        <dbReference type="PROSITE-ProRule" id="PRU00175"/>
    </source>
</evidence>
<dbReference type="GO" id="GO:0006355">
    <property type="term" value="P:regulation of DNA-templated transcription"/>
    <property type="evidence" value="ECO:0000318"/>
    <property type="project" value="GO_Central"/>
</dbReference>
<evidence type="ECO:0000256" key="1">
    <source>
        <dbReference type="ARBA" id="ARBA00007269"/>
    </source>
</evidence>
<dbReference type="EnsemblMetazoa" id="XM_030980338">
    <property type="protein sequence ID" value="XP_030836198"/>
    <property type="gene ID" value="LOC581152"/>
</dbReference>
<feature type="compositionally biased region" description="Acidic residues" evidence="8">
    <location>
        <begin position="102"/>
        <end position="112"/>
    </location>
</feature>
<keyword evidence="9" id="KW-0472">Membrane</keyword>
<dbReference type="CDD" id="cd06008">
    <property type="entry name" value="NF-X1-zinc-finger"/>
    <property type="match status" value="6"/>
</dbReference>
<dbReference type="GO" id="GO:0000981">
    <property type="term" value="F:DNA-binding transcription factor activity, RNA polymerase II-specific"/>
    <property type="evidence" value="ECO:0000318"/>
    <property type="project" value="GO_Central"/>
</dbReference>
<keyword evidence="9" id="KW-1133">Transmembrane helix</keyword>
<keyword evidence="3" id="KW-0677">Repeat</keyword>
<dbReference type="InterPro" id="IPR001841">
    <property type="entry name" value="Znf_RING"/>
</dbReference>
<evidence type="ECO:0000259" key="10">
    <source>
        <dbReference type="PROSITE" id="PS50016"/>
    </source>
</evidence>
<protein>
    <recommendedName>
        <fullName evidence="14">NF-X1-type zinc finger protein NFXL1</fullName>
    </recommendedName>
</protein>